<evidence type="ECO:0000313" key="1">
    <source>
        <dbReference type="EMBL" id="MBW0522081.1"/>
    </source>
</evidence>
<evidence type="ECO:0000313" key="2">
    <source>
        <dbReference type="Proteomes" id="UP000765509"/>
    </source>
</evidence>
<dbReference type="EMBL" id="AVOT02029308">
    <property type="protein sequence ID" value="MBW0522081.1"/>
    <property type="molecule type" value="Genomic_DNA"/>
</dbReference>
<protein>
    <submittedName>
        <fullName evidence="1">Uncharacterized protein</fullName>
    </submittedName>
</protein>
<comment type="caution">
    <text evidence="1">The sequence shown here is derived from an EMBL/GenBank/DDBJ whole genome shotgun (WGS) entry which is preliminary data.</text>
</comment>
<dbReference type="Proteomes" id="UP000765509">
    <property type="component" value="Unassembled WGS sequence"/>
</dbReference>
<sequence>MNQALGGLRKEVIGSESGKNSGHMSDMLFFRFGKDHNVIQINHNINIKKIIRNIIDKVLTRGRSIGDPKWHTQILIAAIFSSNTCQMFMNLLDSEKVICTTQINLGEDRRTIENSKEEQDTCSS</sequence>
<dbReference type="AlphaFoldDB" id="A0A9Q3ENJ3"/>
<accession>A0A9Q3ENJ3</accession>
<keyword evidence="2" id="KW-1185">Reference proteome</keyword>
<gene>
    <name evidence="1" type="ORF">O181_061796</name>
</gene>
<proteinExistence type="predicted"/>
<name>A0A9Q3ENJ3_9BASI</name>
<reference evidence="1" key="1">
    <citation type="submission" date="2021-03" db="EMBL/GenBank/DDBJ databases">
        <title>Draft genome sequence of rust myrtle Austropuccinia psidii MF-1, a brazilian biotype.</title>
        <authorList>
            <person name="Quecine M.C."/>
            <person name="Pachon D.M.R."/>
            <person name="Bonatelli M.L."/>
            <person name="Correr F.H."/>
            <person name="Franceschini L.M."/>
            <person name="Leite T.F."/>
            <person name="Margarido G.R.A."/>
            <person name="Almeida C.A."/>
            <person name="Ferrarezi J.A."/>
            <person name="Labate C.A."/>
        </authorList>
    </citation>
    <scope>NUCLEOTIDE SEQUENCE</scope>
    <source>
        <strain evidence="1">MF-1</strain>
    </source>
</reference>
<organism evidence="1 2">
    <name type="scientific">Austropuccinia psidii MF-1</name>
    <dbReference type="NCBI Taxonomy" id="1389203"/>
    <lineage>
        <taxon>Eukaryota</taxon>
        <taxon>Fungi</taxon>
        <taxon>Dikarya</taxon>
        <taxon>Basidiomycota</taxon>
        <taxon>Pucciniomycotina</taxon>
        <taxon>Pucciniomycetes</taxon>
        <taxon>Pucciniales</taxon>
        <taxon>Sphaerophragmiaceae</taxon>
        <taxon>Austropuccinia</taxon>
    </lineage>
</organism>